<sequence length="366" mass="42660">LRDTLVNNGYDSHRSIQIIGLIVTGVTFVVILLGLVGNILSMVVWSRPHLKSSSSVVLTTLAVCDTLVVLSGLWQDIPLFHQSLSGYKSIYPNFYSTIENFIYYNYYTLWTRYIVSMVIYKMAVTASMYLTVIITVERFICICHPFQFNEWCSYRRTFKTTAFTILFAVMYNMSHFWEYRVIPRSFWVEGKNITVYMTRTADDGLLYNRLYVQVYITWMFIFIDYLLPLTCIISLNIITCIKLKRINEERRAISDPRSDENKLTQMVIYVVVEFLVCTSFSGFIALDAIFHGNARYSVSFNFLMRQVRDTFNALNSSINFITYVSSWPPFRRTFIQMFCCHRKRNQSTPVSPGNPNQTSNIRVSPV</sequence>
<feature type="compositionally biased region" description="Polar residues" evidence="6">
    <location>
        <begin position="346"/>
        <end position="366"/>
    </location>
</feature>
<keyword evidence="5 7" id="KW-0472">Membrane</keyword>
<protein>
    <submittedName>
        <fullName evidence="10">FMRFamide receptor</fullName>
    </submittedName>
</protein>
<feature type="region of interest" description="Disordered" evidence="6">
    <location>
        <begin position="345"/>
        <end position="366"/>
    </location>
</feature>
<dbReference type="InterPro" id="IPR052954">
    <property type="entry name" value="GPCR-Ligand_Int"/>
</dbReference>
<evidence type="ECO:0000256" key="4">
    <source>
        <dbReference type="ARBA" id="ARBA00022989"/>
    </source>
</evidence>
<dbReference type="PROSITE" id="PS50262">
    <property type="entry name" value="G_PROTEIN_RECEP_F1_2"/>
    <property type="match status" value="1"/>
</dbReference>
<proteinExistence type="inferred from homology"/>
<dbReference type="PRINTS" id="PR00237">
    <property type="entry name" value="GPCRRHODOPSN"/>
</dbReference>
<keyword evidence="4 7" id="KW-1133">Transmembrane helix</keyword>
<dbReference type="InterPro" id="IPR000276">
    <property type="entry name" value="GPCR_Rhodpsn"/>
</dbReference>
<feature type="transmembrane region" description="Helical" evidence="7">
    <location>
        <begin position="56"/>
        <end position="74"/>
    </location>
</feature>
<reference evidence="10" key="2">
    <citation type="submission" date="2014-07" db="EMBL/GenBank/DDBJ databases">
        <authorList>
            <person name="Hull J."/>
        </authorList>
    </citation>
    <scope>NUCLEOTIDE SEQUENCE</scope>
</reference>
<dbReference type="GO" id="GO:0016020">
    <property type="term" value="C:membrane"/>
    <property type="evidence" value="ECO:0007669"/>
    <property type="project" value="UniProtKB-SubCell"/>
</dbReference>
<evidence type="ECO:0000313" key="9">
    <source>
        <dbReference type="EMBL" id="JAG11275.1"/>
    </source>
</evidence>
<feature type="transmembrane region" description="Helical" evidence="7">
    <location>
        <begin position="215"/>
        <end position="241"/>
    </location>
</feature>
<accession>A0A0A9WS35</accession>
<dbReference type="InterPro" id="IPR019427">
    <property type="entry name" value="7TM_GPCR_serpentine_rcpt_Srw"/>
</dbReference>
<dbReference type="EMBL" id="GBHO01032329">
    <property type="protein sequence ID" value="JAG11275.1"/>
    <property type="molecule type" value="Transcribed_RNA"/>
</dbReference>
<feature type="transmembrane region" description="Helical" evidence="7">
    <location>
        <begin position="16"/>
        <end position="44"/>
    </location>
</feature>
<feature type="transmembrane region" description="Helical" evidence="7">
    <location>
        <begin position="267"/>
        <end position="290"/>
    </location>
</feature>
<dbReference type="SUPFAM" id="SSF81321">
    <property type="entry name" value="Family A G protein-coupled receptor-like"/>
    <property type="match status" value="1"/>
</dbReference>
<comment type="similarity">
    <text evidence="2">Belongs to the G-protein coupled receptor 1 family.</text>
</comment>
<feature type="transmembrane region" description="Helical" evidence="7">
    <location>
        <begin position="157"/>
        <end position="177"/>
    </location>
</feature>
<dbReference type="CDD" id="cd14978">
    <property type="entry name" value="7tmA_FMRFamide_R-like"/>
    <property type="match status" value="1"/>
</dbReference>
<dbReference type="Gene3D" id="1.20.1070.10">
    <property type="entry name" value="Rhodopsin 7-helix transmembrane proteins"/>
    <property type="match status" value="1"/>
</dbReference>
<comment type="subcellular location">
    <subcellularLocation>
        <location evidence="1">Membrane</location>
    </subcellularLocation>
</comment>
<evidence type="ECO:0000259" key="8">
    <source>
        <dbReference type="PROSITE" id="PS50262"/>
    </source>
</evidence>
<feature type="non-terminal residue" evidence="10">
    <location>
        <position position="1"/>
    </location>
</feature>
<evidence type="ECO:0000256" key="1">
    <source>
        <dbReference type="ARBA" id="ARBA00004370"/>
    </source>
</evidence>
<evidence type="ECO:0000256" key="5">
    <source>
        <dbReference type="ARBA" id="ARBA00023136"/>
    </source>
</evidence>
<keyword evidence="10" id="KW-0675">Receptor</keyword>
<name>A0A0A9WS35_LYGHE</name>
<evidence type="ECO:0000256" key="6">
    <source>
        <dbReference type="SAM" id="MobiDB-lite"/>
    </source>
</evidence>
<dbReference type="Pfam" id="PF10324">
    <property type="entry name" value="7TM_GPCR_Srw"/>
    <property type="match status" value="1"/>
</dbReference>
<gene>
    <name evidence="10" type="primary">FR_4</name>
    <name evidence="9" type="synonym">FR_1</name>
    <name evidence="10" type="ORF">CM83_33211</name>
    <name evidence="9" type="ORF">CM83_33214</name>
</gene>
<dbReference type="AlphaFoldDB" id="A0A0A9WS35"/>
<reference evidence="10" key="1">
    <citation type="journal article" date="2014" name="PLoS ONE">
        <title>Transcriptome-Based Identification of ABC Transporters in the Western Tarnished Plant Bug Lygus hesperus.</title>
        <authorList>
            <person name="Hull J.J."/>
            <person name="Chaney K."/>
            <person name="Geib S.M."/>
            <person name="Fabrick J.A."/>
            <person name="Brent C.S."/>
            <person name="Walsh D."/>
            <person name="Lavine L.C."/>
        </authorList>
    </citation>
    <scope>NUCLEOTIDE SEQUENCE</scope>
</reference>
<dbReference type="EMBL" id="GBHO01032327">
    <property type="protein sequence ID" value="JAG11277.1"/>
    <property type="molecule type" value="Transcribed_RNA"/>
</dbReference>
<dbReference type="GO" id="GO:0008528">
    <property type="term" value="F:G protein-coupled peptide receptor activity"/>
    <property type="evidence" value="ECO:0007669"/>
    <property type="project" value="InterPro"/>
</dbReference>
<evidence type="ECO:0000313" key="10">
    <source>
        <dbReference type="EMBL" id="JAG11277.1"/>
    </source>
</evidence>
<evidence type="ECO:0000256" key="2">
    <source>
        <dbReference type="ARBA" id="ARBA00010663"/>
    </source>
</evidence>
<dbReference type="PANTHER" id="PTHR46641">
    <property type="entry name" value="FMRFAMIDE RECEPTOR-RELATED"/>
    <property type="match status" value="1"/>
</dbReference>
<dbReference type="PANTHER" id="PTHR46641:SF18">
    <property type="entry name" value="G-PROTEIN COUPLED RECEPTORS FAMILY 1 PROFILE DOMAIN-CONTAINING PROTEIN"/>
    <property type="match status" value="1"/>
</dbReference>
<keyword evidence="3 7" id="KW-0812">Transmembrane</keyword>
<organism evidence="10">
    <name type="scientific">Lygus hesperus</name>
    <name type="common">Western plant bug</name>
    <dbReference type="NCBI Taxonomy" id="30085"/>
    <lineage>
        <taxon>Eukaryota</taxon>
        <taxon>Metazoa</taxon>
        <taxon>Ecdysozoa</taxon>
        <taxon>Arthropoda</taxon>
        <taxon>Hexapoda</taxon>
        <taxon>Insecta</taxon>
        <taxon>Pterygota</taxon>
        <taxon>Neoptera</taxon>
        <taxon>Paraneoptera</taxon>
        <taxon>Hemiptera</taxon>
        <taxon>Heteroptera</taxon>
        <taxon>Panheteroptera</taxon>
        <taxon>Cimicomorpha</taxon>
        <taxon>Miridae</taxon>
        <taxon>Mirini</taxon>
        <taxon>Lygus</taxon>
    </lineage>
</organism>
<dbReference type="InterPro" id="IPR017452">
    <property type="entry name" value="GPCR_Rhodpsn_7TM"/>
</dbReference>
<feature type="domain" description="G-protein coupled receptors family 1 profile" evidence="8">
    <location>
        <begin position="37"/>
        <end position="323"/>
    </location>
</feature>
<evidence type="ECO:0000256" key="3">
    <source>
        <dbReference type="ARBA" id="ARBA00022692"/>
    </source>
</evidence>
<evidence type="ECO:0000256" key="7">
    <source>
        <dbReference type="SAM" id="Phobius"/>
    </source>
</evidence>
<feature type="transmembrane region" description="Helical" evidence="7">
    <location>
        <begin position="113"/>
        <end position="136"/>
    </location>
</feature>